<feature type="transmembrane region" description="Helical" evidence="7">
    <location>
        <begin position="378"/>
        <end position="398"/>
    </location>
</feature>
<feature type="transmembrane region" description="Helical" evidence="7">
    <location>
        <begin position="180"/>
        <end position="200"/>
    </location>
</feature>
<dbReference type="AlphaFoldDB" id="A0AAD5PBF9"/>
<sequence length="528" mass="59787">MSTIEEKHKEKTLGEEQHHISTVVHGHDDGDDDVENPQTIKEKQFFYSKEERKLLKKLVIAVIPLLALTELVQLTDKLTLNLAGVMGIYEDIQLSMTQFSWLGSLYYLGYLCCEVCQKNRECPRDLLTNISLRLQIPNAYLIQQFPLSKYFGSIVIAWGAVLLCTAFGQNFSQLAGLRFFMGFFEGTTSPVCLMLLGLLFRRKEQIILIALLEIASELALVISTLIVYLIGYGMDGLANLRSWKWNMIIFGSLTIIIGTCVFIFLPNNNDSKWLRLSPNEKDLVKERTRDSGLVLDKSFKVRHVYEAIGEPRLYCYFFIIICLFLQNGCMATYSSQIIKEAGFTELNAVLLNIPRGIIAILFTIGAIYTSYRIHDIARIGAIMAVVSFTGVFVLYVVPHGPVRLLGVYLSTIMAPYILVLVSCACNVAGYSKKAFYNACIFIALCLGNFIGPLIMLEREAPRFLTALTVYMAADLTAALLFIYVYWIHRRRNHIRSTIEDQGKLTPPQNNQVQKDMSDQEDISFKFIP</sequence>
<feature type="transmembrane region" description="Helical" evidence="7">
    <location>
        <begin position="150"/>
        <end position="168"/>
    </location>
</feature>
<feature type="transmembrane region" description="Helical" evidence="7">
    <location>
        <begin position="207"/>
        <end position="231"/>
    </location>
</feature>
<evidence type="ECO:0000256" key="3">
    <source>
        <dbReference type="ARBA" id="ARBA00022692"/>
    </source>
</evidence>
<evidence type="ECO:0000313" key="8">
    <source>
        <dbReference type="EMBL" id="KAI9255749.1"/>
    </source>
</evidence>
<dbReference type="InterPro" id="IPR011701">
    <property type="entry name" value="MFS"/>
</dbReference>
<dbReference type="Proteomes" id="UP001209540">
    <property type="component" value="Unassembled WGS sequence"/>
</dbReference>
<gene>
    <name evidence="8" type="ORF">BDA99DRAFT_585988</name>
</gene>
<feature type="transmembrane region" description="Helical" evidence="7">
    <location>
        <begin position="243"/>
        <end position="265"/>
    </location>
</feature>
<reference evidence="8" key="1">
    <citation type="journal article" date="2022" name="IScience">
        <title>Evolution of zygomycete secretomes and the origins of terrestrial fungal ecologies.</title>
        <authorList>
            <person name="Chang Y."/>
            <person name="Wang Y."/>
            <person name="Mondo S."/>
            <person name="Ahrendt S."/>
            <person name="Andreopoulos W."/>
            <person name="Barry K."/>
            <person name="Beard J."/>
            <person name="Benny G.L."/>
            <person name="Blankenship S."/>
            <person name="Bonito G."/>
            <person name="Cuomo C."/>
            <person name="Desiro A."/>
            <person name="Gervers K.A."/>
            <person name="Hundley H."/>
            <person name="Kuo A."/>
            <person name="LaButti K."/>
            <person name="Lang B.F."/>
            <person name="Lipzen A."/>
            <person name="O'Donnell K."/>
            <person name="Pangilinan J."/>
            <person name="Reynolds N."/>
            <person name="Sandor L."/>
            <person name="Smith M.E."/>
            <person name="Tsang A."/>
            <person name="Grigoriev I.V."/>
            <person name="Stajich J.E."/>
            <person name="Spatafora J.W."/>
        </authorList>
    </citation>
    <scope>NUCLEOTIDE SEQUENCE</scope>
    <source>
        <strain evidence="8">RSA 2281</strain>
    </source>
</reference>
<dbReference type="Pfam" id="PF07690">
    <property type="entry name" value="MFS_1"/>
    <property type="match status" value="1"/>
</dbReference>
<organism evidence="8 9">
    <name type="scientific">Phascolomyces articulosus</name>
    <dbReference type="NCBI Taxonomy" id="60185"/>
    <lineage>
        <taxon>Eukaryota</taxon>
        <taxon>Fungi</taxon>
        <taxon>Fungi incertae sedis</taxon>
        <taxon>Mucoromycota</taxon>
        <taxon>Mucoromycotina</taxon>
        <taxon>Mucoromycetes</taxon>
        <taxon>Mucorales</taxon>
        <taxon>Lichtheimiaceae</taxon>
        <taxon>Phascolomyces</taxon>
    </lineage>
</organism>
<dbReference type="PANTHER" id="PTHR43791:SF81">
    <property type="entry name" value="TRANSPORTER, PUTATIVE (AFU_ORTHOLOGUE AFUA_7G01190)-RELATED"/>
    <property type="match status" value="1"/>
</dbReference>
<proteinExistence type="predicted"/>
<dbReference type="EMBL" id="JAIXMP010000022">
    <property type="protein sequence ID" value="KAI9255749.1"/>
    <property type="molecule type" value="Genomic_DNA"/>
</dbReference>
<accession>A0AAD5PBF9</accession>
<evidence type="ECO:0000256" key="2">
    <source>
        <dbReference type="ARBA" id="ARBA00022448"/>
    </source>
</evidence>
<evidence type="ECO:0000256" key="1">
    <source>
        <dbReference type="ARBA" id="ARBA00004141"/>
    </source>
</evidence>
<dbReference type="GO" id="GO:0022857">
    <property type="term" value="F:transmembrane transporter activity"/>
    <property type="evidence" value="ECO:0007669"/>
    <property type="project" value="InterPro"/>
</dbReference>
<keyword evidence="9" id="KW-1185">Reference proteome</keyword>
<protein>
    <submittedName>
        <fullName evidence="8">Major facilitator superfamily domain-containing protein</fullName>
    </submittedName>
</protein>
<dbReference type="Gene3D" id="1.20.1250.20">
    <property type="entry name" value="MFS general substrate transporter like domains"/>
    <property type="match status" value="1"/>
</dbReference>
<dbReference type="PANTHER" id="PTHR43791">
    <property type="entry name" value="PERMEASE-RELATED"/>
    <property type="match status" value="1"/>
</dbReference>
<dbReference type="SUPFAM" id="SSF103473">
    <property type="entry name" value="MFS general substrate transporter"/>
    <property type="match status" value="1"/>
</dbReference>
<keyword evidence="2" id="KW-0813">Transport</keyword>
<dbReference type="InterPro" id="IPR036259">
    <property type="entry name" value="MFS_trans_sf"/>
</dbReference>
<name>A0AAD5PBF9_9FUNG</name>
<evidence type="ECO:0000313" key="9">
    <source>
        <dbReference type="Proteomes" id="UP001209540"/>
    </source>
</evidence>
<dbReference type="GO" id="GO:0016020">
    <property type="term" value="C:membrane"/>
    <property type="evidence" value="ECO:0007669"/>
    <property type="project" value="UniProtKB-SubCell"/>
</dbReference>
<evidence type="ECO:0000256" key="5">
    <source>
        <dbReference type="ARBA" id="ARBA00023136"/>
    </source>
</evidence>
<feature type="transmembrane region" description="Helical" evidence="7">
    <location>
        <begin position="353"/>
        <end position="371"/>
    </location>
</feature>
<keyword evidence="4 7" id="KW-1133">Transmembrane helix</keyword>
<feature type="transmembrane region" description="Helical" evidence="7">
    <location>
        <begin position="467"/>
        <end position="486"/>
    </location>
</feature>
<comment type="caution">
    <text evidence="8">The sequence shown here is derived from an EMBL/GenBank/DDBJ whole genome shotgun (WGS) entry which is preliminary data.</text>
</comment>
<keyword evidence="5 7" id="KW-0472">Membrane</keyword>
<feature type="region of interest" description="Disordered" evidence="6">
    <location>
        <begin position="498"/>
        <end position="522"/>
    </location>
</feature>
<keyword evidence="3 7" id="KW-0812">Transmembrane</keyword>
<evidence type="ECO:0000256" key="7">
    <source>
        <dbReference type="SAM" id="Phobius"/>
    </source>
</evidence>
<feature type="transmembrane region" description="Helical" evidence="7">
    <location>
        <begin position="434"/>
        <end position="455"/>
    </location>
</feature>
<feature type="transmembrane region" description="Helical" evidence="7">
    <location>
        <begin position="313"/>
        <end position="333"/>
    </location>
</feature>
<evidence type="ECO:0000256" key="4">
    <source>
        <dbReference type="ARBA" id="ARBA00022989"/>
    </source>
</evidence>
<feature type="transmembrane region" description="Helical" evidence="7">
    <location>
        <begin position="404"/>
        <end position="427"/>
    </location>
</feature>
<reference evidence="8" key="2">
    <citation type="submission" date="2023-02" db="EMBL/GenBank/DDBJ databases">
        <authorList>
            <consortium name="DOE Joint Genome Institute"/>
            <person name="Mondo S.J."/>
            <person name="Chang Y."/>
            <person name="Wang Y."/>
            <person name="Ahrendt S."/>
            <person name="Andreopoulos W."/>
            <person name="Barry K."/>
            <person name="Beard J."/>
            <person name="Benny G.L."/>
            <person name="Blankenship S."/>
            <person name="Bonito G."/>
            <person name="Cuomo C."/>
            <person name="Desiro A."/>
            <person name="Gervers K.A."/>
            <person name="Hundley H."/>
            <person name="Kuo A."/>
            <person name="LaButti K."/>
            <person name="Lang B.F."/>
            <person name="Lipzen A."/>
            <person name="O'Donnell K."/>
            <person name="Pangilinan J."/>
            <person name="Reynolds N."/>
            <person name="Sandor L."/>
            <person name="Smith M.W."/>
            <person name="Tsang A."/>
            <person name="Grigoriev I.V."/>
            <person name="Stajich J.E."/>
            <person name="Spatafora J.W."/>
        </authorList>
    </citation>
    <scope>NUCLEOTIDE SEQUENCE</scope>
    <source>
        <strain evidence="8">RSA 2281</strain>
    </source>
</reference>
<comment type="subcellular location">
    <subcellularLocation>
        <location evidence="1">Membrane</location>
        <topology evidence="1">Multi-pass membrane protein</topology>
    </subcellularLocation>
</comment>
<evidence type="ECO:0000256" key="6">
    <source>
        <dbReference type="SAM" id="MobiDB-lite"/>
    </source>
</evidence>